<evidence type="ECO:0000313" key="1">
    <source>
        <dbReference type="EMBL" id="WOZ55779.1"/>
    </source>
</evidence>
<proteinExistence type="predicted"/>
<protein>
    <submittedName>
        <fullName evidence="1">Uncharacterized protein</fullName>
    </submittedName>
</protein>
<name>A0AAX4G2T0_9CAUD</name>
<keyword evidence="2" id="KW-1185">Reference proteome</keyword>
<accession>A0AAX4G2T0</accession>
<dbReference type="EMBL" id="OR420753">
    <property type="protein sequence ID" value="WOZ55779.1"/>
    <property type="molecule type" value="Genomic_DNA"/>
</dbReference>
<dbReference type="Proteomes" id="UP001301519">
    <property type="component" value="Segment"/>
</dbReference>
<sequence>MIDKIIYKFASFLDAIGDKLDDVLSMNFGHCEKPDCPKKKRKANKNNKYFKS</sequence>
<organism evidence="1 2">
    <name type="scientific">Pelagibacter phage HTVC041P</name>
    <dbReference type="NCBI Taxonomy" id="3072833"/>
    <lineage>
        <taxon>Viruses</taxon>
        <taxon>Duplodnaviria</taxon>
        <taxon>Heunggongvirae</taxon>
        <taxon>Uroviricota</taxon>
        <taxon>Caudoviricetes</taxon>
        <taxon>Autographivirales</taxon>
        <taxon>Autographivirales incertae sedis</taxon>
        <taxon>Aequorvirus</taxon>
        <taxon>Aequorvirus HTVC041P</taxon>
    </lineage>
</organism>
<evidence type="ECO:0000313" key="2">
    <source>
        <dbReference type="Proteomes" id="UP001301519"/>
    </source>
</evidence>
<reference evidence="1 2" key="1">
    <citation type="submission" date="2023-08" db="EMBL/GenBank/DDBJ databases">
        <authorList>
            <person name="Du S."/>
            <person name="Wu Z."/>
            <person name="Wu Y."/>
            <person name="Yang M."/>
            <person name="Shao J."/>
            <person name="Liu H."/>
            <person name="Zhao Y."/>
            <person name="Zhang Z."/>
        </authorList>
    </citation>
    <scope>NUCLEOTIDE SEQUENCE [LARGE SCALE GENOMIC DNA]</scope>
</reference>
<gene>
    <name evidence="1" type="ORF">HTVC041P_gp45</name>
</gene>